<feature type="non-terminal residue" evidence="1">
    <location>
        <position position="82"/>
    </location>
</feature>
<protein>
    <submittedName>
        <fullName evidence="1">Uncharacterized protein</fullName>
    </submittedName>
</protein>
<evidence type="ECO:0000313" key="2">
    <source>
        <dbReference type="Proteomes" id="UP000767238"/>
    </source>
</evidence>
<comment type="caution">
    <text evidence="1">The sequence shown here is derived from an EMBL/GenBank/DDBJ whole genome shotgun (WGS) entry which is preliminary data.</text>
</comment>
<evidence type="ECO:0000313" key="1">
    <source>
        <dbReference type="EMBL" id="KAH0237667.1"/>
    </source>
</evidence>
<reference evidence="1" key="2">
    <citation type="submission" date="2021-08" db="EMBL/GenBank/DDBJ databases">
        <authorList>
            <person name="Gostincar C."/>
            <person name="Sun X."/>
            <person name="Song Z."/>
            <person name="Gunde-Cimerman N."/>
        </authorList>
    </citation>
    <scope>NUCLEOTIDE SEQUENCE</scope>
    <source>
        <strain evidence="1">EXF-8016</strain>
    </source>
</reference>
<sequence>MVKPIEVPSCAHVLNTAPPKACDIHTDTLKKLFVVVSTMFLRRTSLQTNAGMVATPMIKSEMVVAVLMLLTSAESVLRYCQS</sequence>
<dbReference type="AlphaFoldDB" id="A0A9P8KCB3"/>
<proteinExistence type="predicted"/>
<dbReference type="EMBL" id="JAHFYH010000001">
    <property type="protein sequence ID" value="KAH0237667.1"/>
    <property type="molecule type" value="Genomic_DNA"/>
</dbReference>
<dbReference type="Proteomes" id="UP000767238">
    <property type="component" value="Unassembled WGS sequence"/>
</dbReference>
<organism evidence="1 2">
    <name type="scientific">Aureobasidium melanogenum</name>
    <name type="common">Aureobasidium pullulans var. melanogenum</name>
    <dbReference type="NCBI Taxonomy" id="46634"/>
    <lineage>
        <taxon>Eukaryota</taxon>
        <taxon>Fungi</taxon>
        <taxon>Dikarya</taxon>
        <taxon>Ascomycota</taxon>
        <taxon>Pezizomycotina</taxon>
        <taxon>Dothideomycetes</taxon>
        <taxon>Dothideomycetidae</taxon>
        <taxon>Dothideales</taxon>
        <taxon>Saccotheciaceae</taxon>
        <taxon>Aureobasidium</taxon>
    </lineage>
</organism>
<gene>
    <name evidence="1" type="ORF">KCV03_g203</name>
</gene>
<reference evidence="1" key="1">
    <citation type="journal article" date="2021" name="J Fungi (Basel)">
        <title>Virulence traits and population genomics of the black yeast Aureobasidium melanogenum.</title>
        <authorList>
            <person name="Cernosa A."/>
            <person name="Sun X."/>
            <person name="Gostincar C."/>
            <person name="Fang C."/>
            <person name="Gunde-Cimerman N."/>
            <person name="Song Z."/>
        </authorList>
    </citation>
    <scope>NUCLEOTIDE SEQUENCE</scope>
    <source>
        <strain evidence="1">EXF-8016</strain>
    </source>
</reference>
<accession>A0A9P8KCB3</accession>
<name>A0A9P8KCB3_AURME</name>